<dbReference type="PANTHER" id="PTHR24421">
    <property type="entry name" value="NITRATE/NITRITE SENSOR PROTEIN NARX-RELATED"/>
    <property type="match status" value="1"/>
</dbReference>
<evidence type="ECO:0000256" key="1">
    <source>
        <dbReference type="ARBA" id="ARBA00000085"/>
    </source>
</evidence>
<keyword evidence="6 13" id="KW-0418">Kinase</keyword>
<dbReference type="InterPro" id="IPR036890">
    <property type="entry name" value="HATPase_C_sf"/>
</dbReference>
<evidence type="ECO:0000259" key="11">
    <source>
        <dbReference type="Pfam" id="PF02518"/>
    </source>
</evidence>
<evidence type="ECO:0000259" key="12">
    <source>
        <dbReference type="Pfam" id="PF07730"/>
    </source>
</evidence>
<keyword evidence="5" id="KW-0547">Nucleotide-binding</keyword>
<keyword evidence="10" id="KW-1133">Transmembrane helix</keyword>
<evidence type="ECO:0000313" key="13">
    <source>
        <dbReference type="EMBL" id="GIJ10497.1"/>
    </source>
</evidence>
<dbReference type="RefSeq" id="WP_204008752.1">
    <property type="nucleotide sequence ID" value="NZ_BOOZ01000022.1"/>
</dbReference>
<feature type="domain" description="Signal transduction histidine kinase subgroup 3 dimerisation and phosphoacceptor" evidence="12">
    <location>
        <begin position="183"/>
        <end position="248"/>
    </location>
</feature>
<evidence type="ECO:0000256" key="6">
    <source>
        <dbReference type="ARBA" id="ARBA00022777"/>
    </source>
</evidence>
<feature type="transmembrane region" description="Helical" evidence="10">
    <location>
        <begin position="112"/>
        <end position="130"/>
    </location>
</feature>
<feature type="transmembrane region" description="Helical" evidence="10">
    <location>
        <begin position="43"/>
        <end position="63"/>
    </location>
</feature>
<dbReference type="PANTHER" id="PTHR24421:SF10">
    <property type="entry name" value="NITRATE_NITRITE SENSOR PROTEIN NARQ"/>
    <property type="match status" value="1"/>
</dbReference>
<protein>
    <recommendedName>
        <fullName evidence="2">histidine kinase</fullName>
        <ecNumber evidence="2">2.7.13.3</ecNumber>
    </recommendedName>
</protein>
<dbReference type="Pfam" id="PF02518">
    <property type="entry name" value="HATPase_c"/>
    <property type="match status" value="1"/>
</dbReference>
<dbReference type="Pfam" id="PF07730">
    <property type="entry name" value="HisKA_3"/>
    <property type="match status" value="1"/>
</dbReference>
<evidence type="ECO:0000256" key="4">
    <source>
        <dbReference type="ARBA" id="ARBA00022679"/>
    </source>
</evidence>
<keyword evidence="3" id="KW-0597">Phosphoprotein</keyword>
<dbReference type="EMBL" id="BOOZ01000022">
    <property type="protein sequence ID" value="GIJ10497.1"/>
    <property type="molecule type" value="Genomic_DNA"/>
</dbReference>
<evidence type="ECO:0000256" key="5">
    <source>
        <dbReference type="ARBA" id="ARBA00022741"/>
    </source>
</evidence>
<feature type="transmembrane region" description="Helical" evidence="10">
    <location>
        <begin position="137"/>
        <end position="158"/>
    </location>
</feature>
<dbReference type="GO" id="GO:0016301">
    <property type="term" value="F:kinase activity"/>
    <property type="evidence" value="ECO:0007669"/>
    <property type="project" value="UniProtKB-KW"/>
</dbReference>
<dbReference type="InterPro" id="IPR050482">
    <property type="entry name" value="Sensor_HK_TwoCompSys"/>
</dbReference>
<accession>A0ABQ4HY00</accession>
<evidence type="ECO:0000256" key="7">
    <source>
        <dbReference type="ARBA" id="ARBA00022840"/>
    </source>
</evidence>
<evidence type="ECO:0000256" key="8">
    <source>
        <dbReference type="ARBA" id="ARBA00023012"/>
    </source>
</evidence>
<dbReference type="Gene3D" id="1.20.5.1930">
    <property type="match status" value="1"/>
</dbReference>
<keyword evidence="10" id="KW-0812">Transmembrane</keyword>
<keyword evidence="4" id="KW-0808">Transferase</keyword>
<feature type="transmembrane region" description="Helical" evidence="10">
    <location>
        <begin position="75"/>
        <end position="100"/>
    </location>
</feature>
<comment type="caution">
    <text evidence="13">The sequence shown here is derived from an EMBL/GenBank/DDBJ whole genome shotgun (WGS) entry which is preliminary data.</text>
</comment>
<dbReference type="InterPro" id="IPR003594">
    <property type="entry name" value="HATPase_dom"/>
</dbReference>
<keyword evidence="10" id="KW-0472">Membrane</keyword>
<reference evidence="13 14" key="1">
    <citation type="submission" date="2021-01" db="EMBL/GenBank/DDBJ databases">
        <title>Whole genome shotgun sequence of Verrucosispora andamanensis NBRC 109075.</title>
        <authorList>
            <person name="Komaki H."/>
            <person name="Tamura T."/>
        </authorList>
    </citation>
    <scope>NUCLEOTIDE SEQUENCE [LARGE SCALE GENOMIC DNA]</scope>
    <source>
        <strain evidence="13 14">NBRC 109075</strain>
    </source>
</reference>
<feature type="domain" description="Histidine kinase/HSP90-like ATPase" evidence="11">
    <location>
        <begin position="290"/>
        <end position="382"/>
    </location>
</feature>
<evidence type="ECO:0000256" key="2">
    <source>
        <dbReference type="ARBA" id="ARBA00012438"/>
    </source>
</evidence>
<comment type="catalytic activity">
    <reaction evidence="1">
        <text>ATP + protein L-histidine = ADP + protein N-phospho-L-histidine.</text>
        <dbReference type="EC" id="2.7.13.3"/>
    </reaction>
</comment>
<gene>
    <name evidence="13" type="ORF">Van01_37110</name>
</gene>
<dbReference type="Gene3D" id="3.30.565.10">
    <property type="entry name" value="Histidine kinase-like ATPase, C-terminal domain"/>
    <property type="match status" value="1"/>
</dbReference>
<sequence>MSGSSADAELASPSGPVPARRGPGLAVLTALVQPAGTAIIAGWQHASVGIIGYVLLVFSGLALADRHRSPRRNFLIVVAATVAYHLLDGPVGVTLLAPMIGAAAVLAAGHRWLVAATSAGAYATWVLVSGPTLRQALAALALIAGAGLVTEFGSLVAARVHDGIAEQRRLSEERQRRRASEQRLLIAAELHDVLGHHLSLINMRAGVGLHLMDRDPEQARAALDAIAQSSAEALREVQAVLNTLYPTGEAAPRAPAPGLDRLAELTDDAALPTRTVIDGTVRPLPAAVDRAAYRIVQEGLTNIRRHAGTGVAATVTIGYRQDALVVEVDDDGGGVRQPEPAPAGNGITGMRERAAALGGELTAGPAPDGSGGWRVRATLPLGRDQTREATS</sequence>
<proteinExistence type="predicted"/>
<dbReference type="EC" id="2.7.13.3" evidence="2"/>
<organism evidence="13 14">
    <name type="scientific">Micromonospora andamanensis</name>
    <dbReference type="NCBI Taxonomy" id="1287068"/>
    <lineage>
        <taxon>Bacteria</taxon>
        <taxon>Bacillati</taxon>
        <taxon>Actinomycetota</taxon>
        <taxon>Actinomycetes</taxon>
        <taxon>Micromonosporales</taxon>
        <taxon>Micromonosporaceae</taxon>
        <taxon>Micromonospora</taxon>
    </lineage>
</organism>
<name>A0ABQ4HY00_9ACTN</name>
<keyword evidence="7" id="KW-0067">ATP-binding</keyword>
<evidence type="ECO:0000256" key="3">
    <source>
        <dbReference type="ARBA" id="ARBA00022553"/>
    </source>
</evidence>
<dbReference type="Proteomes" id="UP000647017">
    <property type="component" value="Unassembled WGS sequence"/>
</dbReference>
<keyword evidence="8" id="KW-0902">Two-component regulatory system</keyword>
<evidence type="ECO:0000313" key="14">
    <source>
        <dbReference type="Proteomes" id="UP000647017"/>
    </source>
</evidence>
<dbReference type="CDD" id="cd16917">
    <property type="entry name" value="HATPase_UhpB-NarQ-NarX-like"/>
    <property type="match status" value="1"/>
</dbReference>
<dbReference type="SUPFAM" id="SSF55874">
    <property type="entry name" value="ATPase domain of HSP90 chaperone/DNA topoisomerase II/histidine kinase"/>
    <property type="match status" value="1"/>
</dbReference>
<feature type="region of interest" description="Disordered" evidence="9">
    <location>
        <begin position="360"/>
        <end position="391"/>
    </location>
</feature>
<dbReference type="InterPro" id="IPR011712">
    <property type="entry name" value="Sig_transdc_His_kin_sub3_dim/P"/>
</dbReference>
<evidence type="ECO:0000256" key="9">
    <source>
        <dbReference type="SAM" id="MobiDB-lite"/>
    </source>
</evidence>
<evidence type="ECO:0000256" key="10">
    <source>
        <dbReference type="SAM" id="Phobius"/>
    </source>
</evidence>
<keyword evidence="14" id="KW-1185">Reference proteome</keyword>